<evidence type="ECO:0000313" key="5">
    <source>
        <dbReference type="Proteomes" id="UP000093482"/>
    </source>
</evidence>
<comment type="caution">
    <text evidence="4">The sequence shown here is derived from an EMBL/GenBank/DDBJ whole genome shotgun (WGS) entry which is preliminary data.</text>
</comment>
<reference evidence="4 5" key="1">
    <citation type="submission" date="2016-07" db="EMBL/GenBank/DDBJ databases">
        <title>Caryophanon latum genome sequencing.</title>
        <authorList>
            <person name="Verma A."/>
            <person name="Pal Y."/>
            <person name="Krishnamurthi S."/>
        </authorList>
    </citation>
    <scope>NUCLEOTIDE SEQUENCE [LARGE SCALE GENOMIC DNA]</scope>
    <source>
        <strain evidence="4 5">DSM 14151</strain>
    </source>
</reference>
<evidence type="ECO:0000259" key="3">
    <source>
        <dbReference type="PROSITE" id="PS50977"/>
    </source>
</evidence>
<dbReference type="PROSITE" id="PS50977">
    <property type="entry name" value="HTH_TETR_2"/>
    <property type="match status" value="1"/>
</dbReference>
<keyword evidence="5" id="KW-1185">Reference proteome</keyword>
<keyword evidence="1 2" id="KW-0238">DNA-binding</keyword>
<evidence type="ECO:0000256" key="1">
    <source>
        <dbReference type="ARBA" id="ARBA00023125"/>
    </source>
</evidence>
<dbReference type="PRINTS" id="PR00455">
    <property type="entry name" value="HTHTETR"/>
</dbReference>
<dbReference type="RefSeq" id="WP_066466050.1">
    <property type="nucleotide sequence ID" value="NZ_MATO01000061.1"/>
</dbReference>
<dbReference type="OrthoDB" id="9812993at2"/>
<evidence type="ECO:0000313" key="4">
    <source>
        <dbReference type="EMBL" id="OCS86689.1"/>
    </source>
</evidence>
<gene>
    <name evidence="4" type="ORF">A6K76_14365</name>
</gene>
<evidence type="ECO:0000256" key="2">
    <source>
        <dbReference type="PROSITE-ProRule" id="PRU00335"/>
    </source>
</evidence>
<dbReference type="InterPro" id="IPR050624">
    <property type="entry name" value="HTH-type_Tx_Regulator"/>
</dbReference>
<feature type="DNA-binding region" description="H-T-H motif" evidence="2">
    <location>
        <begin position="24"/>
        <end position="43"/>
    </location>
</feature>
<proteinExistence type="predicted"/>
<dbReference type="PANTHER" id="PTHR43479:SF22">
    <property type="entry name" value="TRANSCRIPTIONAL REGULATOR, TETR FAMILY"/>
    <property type="match status" value="1"/>
</dbReference>
<organism evidence="4 5">
    <name type="scientific">Caryophanon latum</name>
    <dbReference type="NCBI Taxonomy" id="33977"/>
    <lineage>
        <taxon>Bacteria</taxon>
        <taxon>Bacillati</taxon>
        <taxon>Bacillota</taxon>
        <taxon>Bacilli</taxon>
        <taxon>Bacillales</taxon>
        <taxon>Caryophanaceae</taxon>
        <taxon>Caryophanon</taxon>
    </lineage>
</organism>
<accession>A0A1C0YHU4</accession>
<feature type="domain" description="HTH tetR-type" evidence="3">
    <location>
        <begin position="1"/>
        <end position="61"/>
    </location>
</feature>
<dbReference type="PANTHER" id="PTHR43479">
    <property type="entry name" value="ACREF/ENVCD OPERON REPRESSOR-RELATED"/>
    <property type="match status" value="1"/>
</dbReference>
<dbReference type="InterPro" id="IPR009057">
    <property type="entry name" value="Homeodomain-like_sf"/>
</dbReference>
<dbReference type="GO" id="GO:0003677">
    <property type="term" value="F:DNA binding"/>
    <property type="evidence" value="ECO:0007669"/>
    <property type="project" value="UniProtKB-UniRule"/>
</dbReference>
<dbReference type="Gene3D" id="1.10.357.10">
    <property type="entry name" value="Tetracycline Repressor, domain 2"/>
    <property type="match status" value="1"/>
</dbReference>
<dbReference type="EMBL" id="MATO01000061">
    <property type="protein sequence ID" value="OCS86689.1"/>
    <property type="molecule type" value="Genomic_DNA"/>
</dbReference>
<name>A0A1C0YHU4_9BACL</name>
<dbReference type="AlphaFoldDB" id="A0A1C0YHU4"/>
<sequence length="281" mass="31524">MLKKQLIIQSALELFASQGIEATSVQQITERAGISKGAFYLSFKSKDELILAMIHHFMTNLITSIDSMVTKANANDDLLYQYLFHIYTCFTEHASFAKVLMTDVPHTINQSLLEHVTHYDHIITSKVQLIVKKQFPTLAQNMVDETVFFIRGLVGSYGTLFFHSHTHPESLHTLCTALVEKITIHAQHATIAIIQPNMLFSSTTLGISKEQTIDMLQQAVGELQDDLLRNTTTLLIEQLQTPTLCTTLLDGLISTMSLHAETKTFVPLLREHFAHRVGGSD</sequence>
<dbReference type="Pfam" id="PF00440">
    <property type="entry name" value="TetR_N"/>
    <property type="match status" value="1"/>
</dbReference>
<protein>
    <recommendedName>
        <fullName evidence="3">HTH tetR-type domain-containing protein</fullName>
    </recommendedName>
</protein>
<dbReference type="InterPro" id="IPR001647">
    <property type="entry name" value="HTH_TetR"/>
</dbReference>
<dbReference type="Proteomes" id="UP000093482">
    <property type="component" value="Unassembled WGS sequence"/>
</dbReference>
<dbReference type="SUPFAM" id="SSF46689">
    <property type="entry name" value="Homeodomain-like"/>
    <property type="match status" value="1"/>
</dbReference>